<dbReference type="EMBL" id="QKTW01000015">
    <property type="protein sequence ID" value="PZF73057.1"/>
    <property type="molecule type" value="Genomic_DNA"/>
</dbReference>
<keyword evidence="1" id="KW-0472">Membrane</keyword>
<dbReference type="Proteomes" id="UP000248745">
    <property type="component" value="Unassembled WGS sequence"/>
</dbReference>
<sequence>MKKELKRIAAYDAVVFSLALILALILHIGSGKELMAFLGLGFLLVAFVNTSIGIIFLLVSFINKNIAVRRYGACMLLLAGIALLCGFSFCSVAHIRL</sequence>
<evidence type="ECO:0000313" key="3">
    <source>
        <dbReference type="Proteomes" id="UP000248745"/>
    </source>
</evidence>
<comment type="caution">
    <text evidence="2">The sequence shown here is derived from an EMBL/GenBank/DDBJ whole genome shotgun (WGS) entry which is preliminary data.</text>
</comment>
<dbReference type="AlphaFoldDB" id="A0A2W2BAX5"/>
<proteinExistence type="predicted"/>
<dbReference type="RefSeq" id="WP_110998635.1">
    <property type="nucleotide sequence ID" value="NZ_QKTW01000015.1"/>
</dbReference>
<feature type="transmembrane region" description="Helical" evidence="1">
    <location>
        <begin position="71"/>
        <end position="95"/>
    </location>
</feature>
<keyword evidence="1" id="KW-0812">Transmembrane</keyword>
<keyword evidence="3" id="KW-1185">Reference proteome</keyword>
<gene>
    <name evidence="2" type="ORF">DN068_09290</name>
</gene>
<name>A0A2W2BAX5_9BACT</name>
<organism evidence="2 3">
    <name type="scientific">Taibaiella soli</name>
    <dbReference type="NCBI Taxonomy" id="1649169"/>
    <lineage>
        <taxon>Bacteria</taxon>
        <taxon>Pseudomonadati</taxon>
        <taxon>Bacteroidota</taxon>
        <taxon>Chitinophagia</taxon>
        <taxon>Chitinophagales</taxon>
        <taxon>Chitinophagaceae</taxon>
        <taxon>Taibaiella</taxon>
    </lineage>
</organism>
<evidence type="ECO:0000313" key="2">
    <source>
        <dbReference type="EMBL" id="PZF73057.1"/>
    </source>
</evidence>
<protein>
    <submittedName>
        <fullName evidence="2">Uncharacterized protein</fullName>
    </submittedName>
</protein>
<keyword evidence="1" id="KW-1133">Transmembrane helix</keyword>
<accession>A0A2W2BAX5</accession>
<feature type="transmembrane region" description="Helical" evidence="1">
    <location>
        <begin position="9"/>
        <end position="28"/>
    </location>
</feature>
<evidence type="ECO:0000256" key="1">
    <source>
        <dbReference type="SAM" id="Phobius"/>
    </source>
</evidence>
<feature type="transmembrane region" description="Helical" evidence="1">
    <location>
        <begin position="34"/>
        <end position="59"/>
    </location>
</feature>
<reference evidence="2 3" key="1">
    <citation type="submission" date="2018-06" db="EMBL/GenBank/DDBJ databases">
        <title>Mucibacter soli gen. nov., sp. nov., a new member of the family Chitinophagaceae producing mucin.</title>
        <authorList>
            <person name="Kim M.-K."/>
            <person name="Park S."/>
            <person name="Kim T.-S."/>
            <person name="Joung Y."/>
            <person name="Han J.-H."/>
            <person name="Kim S.B."/>
        </authorList>
    </citation>
    <scope>NUCLEOTIDE SEQUENCE [LARGE SCALE GENOMIC DNA]</scope>
    <source>
        <strain evidence="2 3">R1-15</strain>
    </source>
</reference>